<evidence type="ECO:0000256" key="1">
    <source>
        <dbReference type="ARBA" id="ARBA00004141"/>
    </source>
</evidence>
<evidence type="ECO:0000256" key="2">
    <source>
        <dbReference type="ARBA" id="ARBA00022692"/>
    </source>
</evidence>
<feature type="transmembrane region" description="Helical" evidence="6">
    <location>
        <begin position="369"/>
        <end position="399"/>
    </location>
</feature>
<feature type="domain" description="O-antigen ligase-related" evidence="7">
    <location>
        <begin position="212"/>
        <end position="384"/>
    </location>
</feature>
<feature type="transmembrane region" description="Helical" evidence="6">
    <location>
        <begin position="36"/>
        <end position="53"/>
    </location>
</feature>
<dbReference type="AlphaFoldDB" id="A0A0G0ZMY0"/>
<dbReference type="Gene3D" id="1.25.40.10">
    <property type="entry name" value="Tetratricopeptide repeat domain"/>
    <property type="match status" value="1"/>
</dbReference>
<feature type="transmembrane region" description="Helical" evidence="6">
    <location>
        <begin position="228"/>
        <end position="246"/>
    </location>
</feature>
<dbReference type="InterPro" id="IPR011990">
    <property type="entry name" value="TPR-like_helical_dom_sf"/>
</dbReference>
<evidence type="ECO:0000256" key="4">
    <source>
        <dbReference type="ARBA" id="ARBA00023136"/>
    </source>
</evidence>
<reference evidence="8 9" key="1">
    <citation type="journal article" date="2015" name="Nature">
        <title>rRNA introns, odd ribosomes, and small enigmatic genomes across a large radiation of phyla.</title>
        <authorList>
            <person name="Brown C.T."/>
            <person name="Hug L.A."/>
            <person name="Thomas B.C."/>
            <person name="Sharon I."/>
            <person name="Castelle C.J."/>
            <person name="Singh A."/>
            <person name="Wilkins M.J."/>
            <person name="Williams K.H."/>
            <person name="Banfield J.F."/>
        </authorList>
    </citation>
    <scope>NUCLEOTIDE SEQUENCE [LARGE SCALE GENOMIC DNA]</scope>
</reference>
<feature type="transmembrane region" description="Helical" evidence="6">
    <location>
        <begin position="65"/>
        <end position="84"/>
    </location>
</feature>
<keyword evidence="4 6" id="KW-0472">Membrane</keyword>
<dbReference type="GO" id="GO:0016020">
    <property type="term" value="C:membrane"/>
    <property type="evidence" value="ECO:0007669"/>
    <property type="project" value="UniProtKB-SubCell"/>
</dbReference>
<sequence>MLQKILTFSFYLLFAITPLLWAPWSFELFEYNKMMFVYFLTIIIAGTWFLKIINQKSLIINRTPLDIPILIFLGANILSTIFSIDTHTSLWGYYSRLNGGLLSTISYTLLYFALVSNFDLAQIIKFLKAALWGGLVVSLWAIPEHFGVSPSCILLGGEANASCWVQDVQSRVFATLGQPNWLAAYLTMLIFPTFYFILTAPSKLYAIRYTLYAILLYLAFTFTYSRGGALGFLAGLAVFIPCVLWLHPGGGSLKRMALVLTSFLIINILFGSALTSFKLLSKFAPVARPAINLSTAVSRPGGTQLENGGGESGQIRLIVWRGAWEIFKAYPILGSGVETFAYSYYRYRPSEHNLTSEWDFLYNKAHNEFLNYLATTGIVGFGAYMAVICLFIFFCIKYYVLSIKGKSKTRYTLYPILIPSLLAAYIGNLVQSFFGFSTVNTALFFFLFPALAFVSTSSTQPYKLLYFNRFAKFFRMVIIILSVFLAFTIIKNYQADTLFAEGSKSEDTSPGRAYNDISSAIALNSGEPFYQSELGYAAAAASASVSSEDASLSGKLKDQAARITEKVLGEHPNNVSYFRTAIRIYYLLATADPAFNRKTLDIFDKALTLAPTDAKLYYNKGVVLDNIGRRNEAILAIQKSLDLKPNYLDAKDALNKLKTKD</sequence>
<feature type="repeat" description="TPR" evidence="5">
    <location>
        <begin position="614"/>
        <end position="647"/>
    </location>
</feature>
<dbReference type="SUPFAM" id="SSF48452">
    <property type="entry name" value="TPR-like"/>
    <property type="match status" value="1"/>
</dbReference>
<accession>A0A0G0ZMY0</accession>
<proteinExistence type="predicted"/>
<dbReference type="SMART" id="SM00028">
    <property type="entry name" value="TPR"/>
    <property type="match status" value="1"/>
</dbReference>
<comment type="subcellular location">
    <subcellularLocation>
        <location evidence="1">Membrane</location>
        <topology evidence="1">Multi-pass membrane protein</topology>
    </subcellularLocation>
</comment>
<feature type="transmembrane region" description="Helical" evidence="6">
    <location>
        <begin position="181"/>
        <end position="198"/>
    </location>
</feature>
<dbReference type="InterPro" id="IPR019734">
    <property type="entry name" value="TPR_rpt"/>
</dbReference>
<protein>
    <submittedName>
        <fullName evidence="8">Tetratricopeptide repeat domain protein</fullName>
    </submittedName>
</protein>
<feature type="transmembrane region" description="Helical" evidence="6">
    <location>
        <begin position="96"/>
        <end position="114"/>
    </location>
</feature>
<gene>
    <name evidence="8" type="ORF">UU67_C0002G0009</name>
</gene>
<organism evidence="8 9">
    <name type="scientific">Candidatus Daviesbacteria bacterium GW2011_GWB1_41_5</name>
    <dbReference type="NCBI Taxonomy" id="1618429"/>
    <lineage>
        <taxon>Bacteria</taxon>
        <taxon>Candidatus Daviesiibacteriota</taxon>
    </lineage>
</organism>
<dbReference type="PROSITE" id="PS50005">
    <property type="entry name" value="TPR"/>
    <property type="match status" value="1"/>
</dbReference>
<evidence type="ECO:0000256" key="6">
    <source>
        <dbReference type="SAM" id="Phobius"/>
    </source>
</evidence>
<evidence type="ECO:0000259" key="7">
    <source>
        <dbReference type="Pfam" id="PF04932"/>
    </source>
</evidence>
<comment type="caution">
    <text evidence="8">The sequence shown here is derived from an EMBL/GenBank/DDBJ whole genome shotgun (WGS) entry which is preliminary data.</text>
</comment>
<evidence type="ECO:0000313" key="9">
    <source>
        <dbReference type="Proteomes" id="UP000034753"/>
    </source>
</evidence>
<evidence type="ECO:0000313" key="8">
    <source>
        <dbReference type="EMBL" id="KKS14343.1"/>
    </source>
</evidence>
<dbReference type="InterPro" id="IPR007016">
    <property type="entry name" value="O-antigen_ligase-rel_domated"/>
</dbReference>
<feature type="transmembrane region" description="Helical" evidence="6">
    <location>
        <begin position="126"/>
        <end position="142"/>
    </location>
</feature>
<feature type="transmembrane region" description="Helical" evidence="6">
    <location>
        <begin position="473"/>
        <end position="490"/>
    </location>
</feature>
<keyword evidence="5" id="KW-0802">TPR repeat</keyword>
<dbReference type="InterPro" id="IPR051533">
    <property type="entry name" value="WaaL-like"/>
</dbReference>
<dbReference type="Proteomes" id="UP000034753">
    <property type="component" value="Unassembled WGS sequence"/>
</dbReference>
<keyword evidence="3 6" id="KW-1133">Transmembrane helix</keyword>
<dbReference type="EMBL" id="LCBN01000002">
    <property type="protein sequence ID" value="KKS14343.1"/>
    <property type="molecule type" value="Genomic_DNA"/>
</dbReference>
<feature type="transmembrane region" description="Helical" evidence="6">
    <location>
        <begin position="5"/>
        <end position="24"/>
    </location>
</feature>
<feature type="transmembrane region" description="Helical" evidence="6">
    <location>
        <begin position="258"/>
        <end position="277"/>
    </location>
</feature>
<keyword evidence="2 6" id="KW-0812">Transmembrane</keyword>
<feature type="transmembrane region" description="Helical" evidence="6">
    <location>
        <begin position="411"/>
        <end position="427"/>
    </location>
</feature>
<evidence type="ECO:0000256" key="5">
    <source>
        <dbReference type="PROSITE-ProRule" id="PRU00339"/>
    </source>
</evidence>
<dbReference type="Pfam" id="PF04932">
    <property type="entry name" value="Wzy_C"/>
    <property type="match status" value="1"/>
</dbReference>
<name>A0A0G0ZMY0_9BACT</name>
<dbReference type="PANTHER" id="PTHR37422">
    <property type="entry name" value="TEICHURONIC ACID BIOSYNTHESIS PROTEIN TUAE"/>
    <property type="match status" value="1"/>
</dbReference>
<evidence type="ECO:0000256" key="3">
    <source>
        <dbReference type="ARBA" id="ARBA00022989"/>
    </source>
</evidence>
<dbReference type="PANTHER" id="PTHR37422:SF13">
    <property type="entry name" value="LIPOPOLYSACCHARIDE BIOSYNTHESIS PROTEIN PA4999-RELATED"/>
    <property type="match status" value="1"/>
</dbReference>
<feature type="transmembrane region" description="Helical" evidence="6">
    <location>
        <begin position="205"/>
        <end position="222"/>
    </location>
</feature>